<dbReference type="EMBL" id="AYRZ02000003">
    <property type="protein sequence ID" value="PHT86831.1"/>
    <property type="molecule type" value="Genomic_DNA"/>
</dbReference>
<evidence type="ECO:0000313" key="2">
    <source>
        <dbReference type="Proteomes" id="UP000222542"/>
    </source>
</evidence>
<name>A0A2G2ZY06_CAPAN</name>
<reference evidence="1 2" key="1">
    <citation type="journal article" date="2014" name="Nat. Genet.">
        <title>Genome sequence of the hot pepper provides insights into the evolution of pungency in Capsicum species.</title>
        <authorList>
            <person name="Kim S."/>
            <person name="Park M."/>
            <person name="Yeom S.I."/>
            <person name="Kim Y.M."/>
            <person name="Lee J.M."/>
            <person name="Lee H.A."/>
            <person name="Seo E."/>
            <person name="Choi J."/>
            <person name="Cheong K."/>
            <person name="Kim K.T."/>
            <person name="Jung K."/>
            <person name="Lee G.W."/>
            <person name="Oh S.K."/>
            <person name="Bae C."/>
            <person name="Kim S.B."/>
            <person name="Lee H.Y."/>
            <person name="Kim S.Y."/>
            <person name="Kim M.S."/>
            <person name="Kang B.C."/>
            <person name="Jo Y.D."/>
            <person name="Yang H.B."/>
            <person name="Jeong H.J."/>
            <person name="Kang W.H."/>
            <person name="Kwon J.K."/>
            <person name="Shin C."/>
            <person name="Lim J.Y."/>
            <person name="Park J.H."/>
            <person name="Huh J.H."/>
            <person name="Kim J.S."/>
            <person name="Kim B.D."/>
            <person name="Cohen O."/>
            <person name="Paran I."/>
            <person name="Suh M.C."/>
            <person name="Lee S.B."/>
            <person name="Kim Y.K."/>
            <person name="Shin Y."/>
            <person name="Noh S.J."/>
            <person name="Park J."/>
            <person name="Seo Y.S."/>
            <person name="Kwon S.Y."/>
            <person name="Kim H.A."/>
            <person name="Park J.M."/>
            <person name="Kim H.J."/>
            <person name="Choi S.B."/>
            <person name="Bosland P.W."/>
            <person name="Reeves G."/>
            <person name="Jo S.H."/>
            <person name="Lee B.W."/>
            <person name="Cho H.T."/>
            <person name="Choi H.S."/>
            <person name="Lee M.S."/>
            <person name="Yu Y."/>
            <person name="Do Choi Y."/>
            <person name="Park B.S."/>
            <person name="van Deynze A."/>
            <person name="Ashrafi H."/>
            <person name="Hill T."/>
            <person name="Kim W.T."/>
            <person name="Pai H.S."/>
            <person name="Ahn H.K."/>
            <person name="Yeam I."/>
            <person name="Giovannoni J.J."/>
            <person name="Rose J.K."/>
            <person name="Sorensen I."/>
            <person name="Lee S.J."/>
            <person name="Kim R.W."/>
            <person name="Choi I.Y."/>
            <person name="Choi B.S."/>
            <person name="Lim J.S."/>
            <person name="Lee Y.H."/>
            <person name="Choi D."/>
        </authorList>
    </citation>
    <scope>NUCLEOTIDE SEQUENCE [LARGE SCALE GENOMIC DNA]</scope>
    <source>
        <strain evidence="2">cv. CM334</strain>
    </source>
</reference>
<accession>A0A2G2ZY06</accession>
<evidence type="ECO:0000313" key="1">
    <source>
        <dbReference type="EMBL" id="PHT86831.1"/>
    </source>
</evidence>
<keyword evidence="2" id="KW-1185">Reference proteome</keyword>
<gene>
    <name evidence="1" type="ORF">T459_08937</name>
</gene>
<dbReference type="STRING" id="4072.A0A2G2ZY06"/>
<protein>
    <submittedName>
        <fullName evidence="1">Uncharacterized protein</fullName>
    </submittedName>
</protein>
<organism evidence="1 2">
    <name type="scientific">Capsicum annuum</name>
    <name type="common">Capsicum pepper</name>
    <dbReference type="NCBI Taxonomy" id="4072"/>
    <lineage>
        <taxon>Eukaryota</taxon>
        <taxon>Viridiplantae</taxon>
        <taxon>Streptophyta</taxon>
        <taxon>Embryophyta</taxon>
        <taxon>Tracheophyta</taxon>
        <taxon>Spermatophyta</taxon>
        <taxon>Magnoliopsida</taxon>
        <taxon>eudicotyledons</taxon>
        <taxon>Gunneridae</taxon>
        <taxon>Pentapetalae</taxon>
        <taxon>asterids</taxon>
        <taxon>lamiids</taxon>
        <taxon>Solanales</taxon>
        <taxon>Solanaceae</taxon>
        <taxon>Solanoideae</taxon>
        <taxon>Capsiceae</taxon>
        <taxon>Capsicum</taxon>
    </lineage>
</organism>
<sequence>MKIDVEFMIVKKIGVDFDYGADLIVSISRNVDLNDGLWYEIENSTDVKSEDFKIPQNVYIEHCWKFMFHFIRMMSLAGAIYATVFGKGSGAFLASGTTCSSRWDSVQPDERLTFVEESVLISASDIRRLLPREIPVVKCRISAIAMMVFQDRSLSHRNCTLDVAIVYSKYFSLLKSNLLHNHVGWVEIVKVKISSMSCPRFVIAMKGLS</sequence>
<dbReference type="AlphaFoldDB" id="A0A2G2ZY06"/>
<reference evidence="1 2" key="2">
    <citation type="journal article" date="2017" name="Genome Biol.">
        <title>New reference genome sequences of hot pepper reveal the massive evolution of plant disease-resistance genes by retroduplication.</title>
        <authorList>
            <person name="Kim S."/>
            <person name="Park J."/>
            <person name="Yeom S.I."/>
            <person name="Kim Y.M."/>
            <person name="Seo E."/>
            <person name="Kim K.T."/>
            <person name="Kim M.S."/>
            <person name="Lee J.M."/>
            <person name="Cheong K."/>
            <person name="Shin H.S."/>
            <person name="Kim S.B."/>
            <person name="Han K."/>
            <person name="Lee J."/>
            <person name="Park M."/>
            <person name="Lee H.A."/>
            <person name="Lee H.Y."/>
            <person name="Lee Y."/>
            <person name="Oh S."/>
            <person name="Lee J.H."/>
            <person name="Choi E."/>
            <person name="Choi E."/>
            <person name="Lee S.E."/>
            <person name="Jeon J."/>
            <person name="Kim H."/>
            <person name="Choi G."/>
            <person name="Song H."/>
            <person name="Lee J."/>
            <person name="Lee S.C."/>
            <person name="Kwon J.K."/>
            <person name="Lee H.Y."/>
            <person name="Koo N."/>
            <person name="Hong Y."/>
            <person name="Kim R.W."/>
            <person name="Kang W.H."/>
            <person name="Huh J.H."/>
            <person name="Kang B.C."/>
            <person name="Yang T.J."/>
            <person name="Lee Y.H."/>
            <person name="Bennetzen J.L."/>
            <person name="Choi D."/>
        </authorList>
    </citation>
    <scope>NUCLEOTIDE SEQUENCE [LARGE SCALE GENOMIC DNA]</scope>
    <source>
        <strain evidence="2">cv. CM334</strain>
    </source>
</reference>
<dbReference type="Proteomes" id="UP000222542">
    <property type="component" value="Unassembled WGS sequence"/>
</dbReference>
<proteinExistence type="predicted"/>
<comment type="caution">
    <text evidence="1">The sequence shown here is derived from an EMBL/GenBank/DDBJ whole genome shotgun (WGS) entry which is preliminary data.</text>
</comment>
<dbReference type="Gramene" id="PHT86831">
    <property type="protein sequence ID" value="PHT86831"/>
    <property type="gene ID" value="T459_08937"/>
</dbReference>